<organism evidence="1 2">
    <name type="scientific">Rhodocollybia butyracea</name>
    <dbReference type="NCBI Taxonomy" id="206335"/>
    <lineage>
        <taxon>Eukaryota</taxon>
        <taxon>Fungi</taxon>
        <taxon>Dikarya</taxon>
        <taxon>Basidiomycota</taxon>
        <taxon>Agaricomycotina</taxon>
        <taxon>Agaricomycetes</taxon>
        <taxon>Agaricomycetidae</taxon>
        <taxon>Agaricales</taxon>
        <taxon>Marasmiineae</taxon>
        <taxon>Omphalotaceae</taxon>
        <taxon>Rhodocollybia</taxon>
    </lineage>
</organism>
<evidence type="ECO:0000313" key="1">
    <source>
        <dbReference type="EMBL" id="KAF9065411.1"/>
    </source>
</evidence>
<name>A0A9P5PLB3_9AGAR</name>
<accession>A0A9P5PLB3</accession>
<proteinExistence type="predicted"/>
<gene>
    <name evidence="1" type="ORF">BDP27DRAFT_1269355</name>
</gene>
<sequence length="71" mass="7931">MVGPRPIFYKVPVTQDLVSYLSTGQYPSQPTIVQRLVPPVADKEAYMVHGMNPLADRRVVFRCLKAMGALL</sequence>
<comment type="caution">
    <text evidence="1">The sequence shown here is derived from an EMBL/GenBank/DDBJ whole genome shotgun (WGS) entry which is preliminary data.</text>
</comment>
<reference evidence="1" key="1">
    <citation type="submission" date="2020-11" db="EMBL/GenBank/DDBJ databases">
        <authorList>
            <consortium name="DOE Joint Genome Institute"/>
            <person name="Ahrendt S."/>
            <person name="Riley R."/>
            <person name="Andreopoulos W."/>
            <person name="Labutti K."/>
            <person name="Pangilinan J."/>
            <person name="Ruiz-Duenas F.J."/>
            <person name="Barrasa J.M."/>
            <person name="Sanchez-Garcia M."/>
            <person name="Camarero S."/>
            <person name="Miyauchi S."/>
            <person name="Serrano A."/>
            <person name="Linde D."/>
            <person name="Babiker R."/>
            <person name="Drula E."/>
            <person name="Ayuso-Fernandez I."/>
            <person name="Pacheco R."/>
            <person name="Padilla G."/>
            <person name="Ferreira P."/>
            <person name="Barriuso J."/>
            <person name="Kellner H."/>
            <person name="Castanera R."/>
            <person name="Alfaro M."/>
            <person name="Ramirez L."/>
            <person name="Pisabarro A.G."/>
            <person name="Kuo A."/>
            <person name="Tritt A."/>
            <person name="Lipzen A."/>
            <person name="He G."/>
            <person name="Yan M."/>
            <person name="Ng V."/>
            <person name="Cullen D."/>
            <person name="Martin F."/>
            <person name="Rosso M.-N."/>
            <person name="Henrissat B."/>
            <person name="Hibbett D."/>
            <person name="Martinez A.T."/>
            <person name="Grigoriev I.V."/>
        </authorList>
    </citation>
    <scope>NUCLEOTIDE SEQUENCE</scope>
    <source>
        <strain evidence="1">AH 40177</strain>
    </source>
</reference>
<dbReference type="AlphaFoldDB" id="A0A9P5PLB3"/>
<dbReference type="Proteomes" id="UP000772434">
    <property type="component" value="Unassembled WGS sequence"/>
</dbReference>
<dbReference type="OrthoDB" id="3213671at2759"/>
<keyword evidence="2" id="KW-1185">Reference proteome</keyword>
<protein>
    <submittedName>
        <fullName evidence="1">Uncharacterized protein</fullName>
    </submittedName>
</protein>
<dbReference type="EMBL" id="JADNRY010000104">
    <property type="protein sequence ID" value="KAF9065411.1"/>
    <property type="molecule type" value="Genomic_DNA"/>
</dbReference>
<evidence type="ECO:0000313" key="2">
    <source>
        <dbReference type="Proteomes" id="UP000772434"/>
    </source>
</evidence>